<gene>
    <name evidence="8" type="ORF">CAOG_003305</name>
</gene>
<evidence type="ECO:0000313" key="9">
    <source>
        <dbReference type="Proteomes" id="UP000008743"/>
    </source>
</evidence>
<evidence type="ECO:0000259" key="7">
    <source>
        <dbReference type="Pfam" id="PF02656"/>
    </source>
</evidence>
<feature type="domain" description="DUF202" evidence="7">
    <location>
        <begin position="157"/>
        <end position="219"/>
    </location>
</feature>
<keyword evidence="3 6" id="KW-1133">Transmembrane helix</keyword>
<dbReference type="GO" id="GO:0012505">
    <property type="term" value="C:endomembrane system"/>
    <property type="evidence" value="ECO:0007669"/>
    <property type="project" value="UniProtKB-SubCell"/>
</dbReference>
<evidence type="ECO:0000256" key="4">
    <source>
        <dbReference type="ARBA" id="ARBA00023136"/>
    </source>
</evidence>
<feature type="transmembrane region" description="Helical" evidence="6">
    <location>
        <begin position="192"/>
        <end position="213"/>
    </location>
</feature>
<feature type="compositionally biased region" description="Low complexity" evidence="5">
    <location>
        <begin position="18"/>
        <end position="44"/>
    </location>
</feature>
<dbReference type="InParanoid" id="A0A0D2X2C2"/>
<sequence>MAKFHRLEEDEQSRSTFGLLGTDGDDPLLLGSAPPASSSSSSSSRNKLPATHASSQPGAAGWSSGDMGAGSAAVELDITSTRAASFASGGPAKLGKKGGKKNKAARQAEGQALGSDDDDDGPAGAGNSTRVDLDVLRQPAALEFMMGKGLDGVADPKTMFANERTFLSWLSLTTSLGAIGTLLITFFDNAGMGLGCAMWAIALVFMLYAVRVFRRRAHALKTCDPSVSFDDPTGPVLLAGSIILAVVVFILYFAIQNPTAMLTL</sequence>
<evidence type="ECO:0000256" key="2">
    <source>
        <dbReference type="ARBA" id="ARBA00022692"/>
    </source>
</evidence>
<dbReference type="InterPro" id="IPR051572">
    <property type="entry name" value="VTC_Complex_Subunit"/>
</dbReference>
<dbReference type="PhylomeDB" id="A0A0D2X2C2"/>
<feature type="transmembrane region" description="Helical" evidence="6">
    <location>
        <begin position="234"/>
        <end position="255"/>
    </location>
</feature>
<dbReference type="OrthoDB" id="2243669at2759"/>
<evidence type="ECO:0000256" key="1">
    <source>
        <dbReference type="ARBA" id="ARBA00004127"/>
    </source>
</evidence>
<dbReference type="AlphaFoldDB" id="A0A0D2X2C2"/>
<dbReference type="RefSeq" id="XP_004364144.1">
    <property type="nucleotide sequence ID" value="XM_004364087.2"/>
</dbReference>
<feature type="region of interest" description="Disordered" evidence="5">
    <location>
        <begin position="86"/>
        <end position="130"/>
    </location>
</feature>
<evidence type="ECO:0000256" key="6">
    <source>
        <dbReference type="SAM" id="Phobius"/>
    </source>
</evidence>
<feature type="compositionally biased region" description="Low complexity" evidence="5">
    <location>
        <begin position="105"/>
        <end position="114"/>
    </location>
</feature>
<accession>A0A0D2X2C2</accession>
<dbReference type="PANTHER" id="PTHR46140:SF1">
    <property type="entry name" value="VACUOLAR TRANSPORTER CHAPERONE COMPLEX SUBUNIT 4-RELATED"/>
    <property type="match status" value="1"/>
</dbReference>
<dbReference type="STRING" id="595528.A0A0D2X2C2"/>
<organism evidence="8 9">
    <name type="scientific">Capsaspora owczarzaki (strain ATCC 30864)</name>
    <dbReference type="NCBI Taxonomy" id="595528"/>
    <lineage>
        <taxon>Eukaryota</taxon>
        <taxon>Filasterea</taxon>
        <taxon>Capsaspora</taxon>
    </lineage>
</organism>
<protein>
    <recommendedName>
        <fullName evidence="7">DUF202 domain-containing protein</fullName>
    </recommendedName>
</protein>
<dbReference type="OMA" id="MFANERT"/>
<evidence type="ECO:0000256" key="3">
    <source>
        <dbReference type="ARBA" id="ARBA00022989"/>
    </source>
</evidence>
<dbReference type="Pfam" id="PF02656">
    <property type="entry name" value="DUF202"/>
    <property type="match status" value="1"/>
</dbReference>
<dbReference type="EMBL" id="KE346363">
    <property type="protein sequence ID" value="KJE92304.1"/>
    <property type="molecule type" value="Genomic_DNA"/>
</dbReference>
<keyword evidence="9" id="KW-1185">Reference proteome</keyword>
<dbReference type="InterPro" id="IPR003807">
    <property type="entry name" value="DUF202"/>
</dbReference>
<evidence type="ECO:0000313" key="8">
    <source>
        <dbReference type="EMBL" id="KJE92304.1"/>
    </source>
</evidence>
<proteinExistence type="predicted"/>
<name>A0A0D2X2C2_CAPO3</name>
<dbReference type="eggNOG" id="KOG4580">
    <property type="taxonomic scope" value="Eukaryota"/>
</dbReference>
<dbReference type="Proteomes" id="UP000008743">
    <property type="component" value="Unassembled WGS sequence"/>
</dbReference>
<feature type="compositionally biased region" description="Basic residues" evidence="5">
    <location>
        <begin position="94"/>
        <end position="104"/>
    </location>
</feature>
<keyword evidence="4 6" id="KW-0472">Membrane</keyword>
<feature type="region of interest" description="Disordered" evidence="5">
    <location>
        <begin position="1"/>
        <end position="70"/>
    </location>
</feature>
<keyword evidence="2 6" id="KW-0812">Transmembrane</keyword>
<evidence type="ECO:0000256" key="5">
    <source>
        <dbReference type="SAM" id="MobiDB-lite"/>
    </source>
</evidence>
<reference evidence="9" key="1">
    <citation type="submission" date="2011-02" db="EMBL/GenBank/DDBJ databases">
        <title>The Genome Sequence of Capsaspora owczarzaki ATCC 30864.</title>
        <authorList>
            <person name="Russ C."/>
            <person name="Cuomo C."/>
            <person name="Burger G."/>
            <person name="Gray M.W."/>
            <person name="Holland P.W.H."/>
            <person name="King N."/>
            <person name="Lang F.B.F."/>
            <person name="Roger A.J."/>
            <person name="Ruiz-Trillo I."/>
            <person name="Young S.K."/>
            <person name="Zeng Q."/>
            <person name="Gargeya S."/>
            <person name="Alvarado L."/>
            <person name="Berlin A."/>
            <person name="Chapman S.B."/>
            <person name="Chen Z."/>
            <person name="Freedman E."/>
            <person name="Gellesch M."/>
            <person name="Goldberg J."/>
            <person name="Griggs A."/>
            <person name="Gujja S."/>
            <person name="Heilman E."/>
            <person name="Heiman D."/>
            <person name="Howarth C."/>
            <person name="Mehta T."/>
            <person name="Neiman D."/>
            <person name="Pearson M."/>
            <person name="Roberts A."/>
            <person name="Saif S."/>
            <person name="Shea T."/>
            <person name="Shenoy N."/>
            <person name="Sisk P."/>
            <person name="Stolte C."/>
            <person name="Sykes S."/>
            <person name="White J."/>
            <person name="Yandava C."/>
            <person name="Haas B."/>
            <person name="Nusbaum C."/>
            <person name="Birren B."/>
        </authorList>
    </citation>
    <scope>NUCLEOTIDE SEQUENCE</scope>
    <source>
        <strain evidence="9">ATCC 30864</strain>
    </source>
</reference>
<comment type="subcellular location">
    <subcellularLocation>
        <location evidence="1">Endomembrane system</location>
        <topology evidence="1">Multi-pass membrane protein</topology>
    </subcellularLocation>
</comment>
<feature type="transmembrane region" description="Helical" evidence="6">
    <location>
        <begin position="166"/>
        <end position="186"/>
    </location>
</feature>
<dbReference type="PANTHER" id="PTHR46140">
    <property type="entry name" value="VACUOLAR TRANSPORTER CHAPERONE 1-RELATED"/>
    <property type="match status" value="1"/>
</dbReference>